<sequence>MKITFLSLLLSLVCLSSCQEDPKLRALEQEREAQKREIIFNNINKGWTFNAQPINTTSRNLTANWAEWRTFLNELNQKPKSSLGAFQQKAKTLSKKASELNNNIPAVFDLPETRSRIDVIATKMNSINLFIHLNQIPDKKVVQLVQEVNVELTAFQNQLDEIVRKSQIKMEEGESDMLQMLDTARAIPTNNPNLTPVK</sequence>
<protein>
    <submittedName>
        <fullName evidence="1">Uncharacterized protein</fullName>
    </submittedName>
</protein>
<evidence type="ECO:0000313" key="2">
    <source>
        <dbReference type="Proteomes" id="UP000293300"/>
    </source>
</evidence>
<gene>
    <name evidence="1" type="ORF">EZL74_03595</name>
</gene>
<name>A0A4Q9Z3G0_9FLAO</name>
<proteinExistence type="predicted"/>
<reference evidence="1 2" key="1">
    <citation type="submission" date="2019-02" db="EMBL/GenBank/DDBJ databases">
        <title>Flavobacterium sp. RD-2-33 isolated from forest soil.</title>
        <authorList>
            <person name="Chaudhary D.K."/>
        </authorList>
    </citation>
    <scope>NUCLEOTIDE SEQUENCE [LARGE SCALE GENOMIC DNA]</scope>
    <source>
        <strain evidence="1 2">RD-2-33</strain>
    </source>
</reference>
<dbReference type="AlphaFoldDB" id="A0A4Q9Z3G0"/>
<dbReference type="RefSeq" id="WP_131475221.1">
    <property type="nucleotide sequence ID" value="NZ_SJPE01000002.1"/>
</dbReference>
<organism evidence="1 2">
    <name type="scientific">Flavobacterium silvisoli</name>
    <dbReference type="NCBI Taxonomy" id="2529433"/>
    <lineage>
        <taxon>Bacteria</taxon>
        <taxon>Pseudomonadati</taxon>
        <taxon>Bacteroidota</taxon>
        <taxon>Flavobacteriia</taxon>
        <taxon>Flavobacteriales</taxon>
        <taxon>Flavobacteriaceae</taxon>
        <taxon>Flavobacterium</taxon>
    </lineage>
</organism>
<dbReference type="EMBL" id="SJPE01000002">
    <property type="protein sequence ID" value="TBX70770.1"/>
    <property type="molecule type" value="Genomic_DNA"/>
</dbReference>
<accession>A0A4Q9Z3G0</accession>
<evidence type="ECO:0000313" key="1">
    <source>
        <dbReference type="EMBL" id="TBX70770.1"/>
    </source>
</evidence>
<keyword evidence="2" id="KW-1185">Reference proteome</keyword>
<dbReference type="OrthoDB" id="1443728at2"/>
<dbReference type="Proteomes" id="UP000293300">
    <property type="component" value="Unassembled WGS sequence"/>
</dbReference>
<comment type="caution">
    <text evidence="1">The sequence shown here is derived from an EMBL/GenBank/DDBJ whole genome shotgun (WGS) entry which is preliminary data.</text>
</comment>